<dbReference type="InterPro" id="IPR025751">
    <property type="entry name" value="RsbRD_N_dom"/>
</dbReference>
<dbReference type="InterPro" id="IPR042070">
    <property type="entry name" value="PucR_C-HTH_sf"/>
</dbReference>
<evidence type="ECO:0000313" key="6">
    <source>
        <dbReference type="Proteomes" id="UP000244893"/>
    </source>
</evidence>
<proteinExistence type="inferred from homology"/>
<dbReference type="Gene3D" id="1.10.10.2840">
    <property type="entry name" value="PucR C-terminal helix-turn-helix domain"/>
    <property type="match status" value="1"/>
</dbReference>
<feature type="domain" description="RsbT co-antagonist protein RsbRD N-terminal" evidence="3">
    <location>
        <begin position="22"/>
        <end position="154"/>
    </location>
</feature>
<dbReference type="EMBL" id="QEOP01000002">
    <property type="protein sequence ID" value="PVZ94141.1"/>
    <property type="molecule type" value="Genomic_DNA"/>
</dbReference>
<evidence type="ECO:0000256" key="1">
    <source>
        <dbReference type="ARBA" id="ARBA00006754"/>
    </source>
</evidence>
<sequence length="412" mass="45107">MSSDPNDDLKRVARAMLKDFESLMTSITDRVWQTIPAYSSLILEQSDLRDRIRENVQNVILCMLEGREPSTAELTRSAKNGERRALQGVSHASLIQSFRTAERTLTDEFQLWCARMQLKPARARLGRNLLIDNLDRIERAMLDAYEAMQQQIDASNQLTEPTLFNRLAVGATIAPGEVEQLGRLLGIDDTEQTRFIAIALTTGGADATVLERLRHHVVFQLTAALRTPVLSGTVGGSSSPVALIALPWSQGSDALLPHIDAAISDTMVEIASRAAVGEPRVGLGQLSLSCRQALSALEATEATAESRKAIRYADSLLEVLVRRDPPLVRQLSDRYLGPLAGTELEETLRCHVATNLSLSKTATLLHVHRNTIVYRLRRIEELTGLDLHDVGDLSRVVLALAATPNSGNDAAG</sequence>
<comment type="caution">
    <text evidence="5">The sequence shown here is derived from an EMBL/GenBank/DDBJ whole genome shotgun (WGS) entry which is preliminary data.</text>
</comment>
<keyword evidence="6" id="KW-1185">Reference proteome</keyword>
<evidence type="ECO:0000259" key="3">
    <source>
        <dbReference type="Pfam" id="PF14361"/>
    </source>
</evidence>
<dbReference type="AlphaFoldDB" id="A0A2V1HP84"/>
<comment type="similarity">
    <text evidence="1">Belongs to the CdaR family.</text>
</comment>
<dbReference type="RefSeq" id="WP_116756655.1">
    <property type="nucleotide sequence ID" value="NZ_JBHUEX010000001.1"/>
</dbReference>
<dbReference type="Proteomes" id="UP000244893">
    <property type="component" value="Unassembled WGS sequence"/>
</dbReference>
<dbReference type="OrthoDB" id="3190266at2"/>
<gene>
    <name evidence="5" type="ORF">DDQ50_10355</name>
</gene>
<dbReference type="InterPro" id="IPR025736">
    <property type="entry name" value="PucR_C-HTH_dom"/>
</dbReference>
<evidence type="ECO:0000313" key="5">
    <source>
        <dbReference type="EMBL" id="PVZ94141.1"/>
    </source>
</evidence>
<dbReference type="Pfam" id="PF17853">
    <property type="entry name" value="GGDEF_2"/>
    <property type="match status" value="1"/>
</dbReference>
<dbReference type="PANTHER" id="PTHR33744">
    <property type="entry name" value="CARBOHYDRATE DIACID REGULATOR"/>
    <property type="match status" value="1"/>
</dbReference>
<dbReference type="Pfam" id="PF13556">
    <property type="entry name" value="HTH_30"/>
    <property type="match status" value="1"/>
</dbReference>
<evidence type="ECO:0008006" key="7">
    <source>
        <dbReference type="Google" id="ProtNLM"/>
    </source>
</evidence>
<reference evidence="5 6" key="1">
    <citation type="submission" date="2018-05" db="EMBL/GenBank/DDBJ databases">
        <title>Amnibacterium sp. M8JJ-5, whole genome shotgun sequence.</title>
        <authorList>
            <person name="Tuo L."/>
        </authorList>
    </citation>
    <scope>NUCLEOTIDE SEQUENCE [LARGE SCALE GENOMIC DNA]</scope>
    <source>
        <strain evidence="5 6">M8JJ-5</strain>
    </source>
</reference>
<protein>
    <recommendedName>
        <fullName evidence="7">PucR family transcriptional regulator</fullName>
    </recommendedName>
</protein>
<dbReference type="PANTHER" id="PTHR33744:SF1">
    <property type="entry name" value="DNA-BINDING TRANSCRIPTIONAL ACTIVATOR ADER"/>
    <property type="match status" value="1"/>
</dbReference>
<name>A0A2V1HP84_9MICO</name>
<organism evidence="5 6">
    <name type="scientific">Amnibacterium flavum</name>
    <dbReference type="NCBI Taxonomy" id="2173173"/>
    <lineage>
        <taxon>Bacteria</taxon>
        <taxon>Bacillati</taxon>
        <taxon>Actinomycetota</taxon>
        <taxon>Actinomycetes</taxon>
        <taxon>Micrococcales</taxon>
        <taxon>Microbacteriaceae</taxon>
        <taxon>Amnibacterium</taxon>
    </lineage>
</organism>
<dbReference type="Pfam" id="PF14361">
    <property type="entry name" value="RsbRD_N"/>
    <property type="match status" value="1"/>
</dbReference>
<feature type="domain" description="CdaR GGDEF-like" evidence="4">
    <location>
        <begin position="177"/>
        <end position="299"/>
    </location>
</feature>
<dbReference type="InterPro" id="IPR041522">
    <property type="entry name" value="CdaR_GGDEF"/>
</dbReference>
<dbReference type="InterPro" id="IPR051448">
    <property type="entry name" value="CdaR-like_regulators"/>
</dbReference>
<evidence type="ECO:0000259" key="2">
    <source>
        <dbReference type="Pfam" id="PF13556"/>
    </source>
</evidence>
<feature type="domain" description="PucR C-terminal helix-turn-helix" evidence="2">
    <location>
        <begin position="345"/>
        <end position="402"/>
    </location>
</feature>
<accession>A0A2V1HP84</accession>
<evidence type="ECO:0000259" key="4">
    <source>
        <dbReference type="Pfam" id="PF17853"/>
    </source>
</evidence>